<feature type="domain" description="D-isomer specific 2-hydroxyacid dehydrogenase NAD-binding" evidence="6">
    <location>
        <begin position="107"/>
        <end position="279"/>
    </location>
</feature>
<organism evidence="7">
    <name type="scientific">Caldithrix abyssi</name>
    <dbReference type="NCBI Taxonomy" id="187145"/>
    <lineage>
        <taxon>Bacteria</taxon>
        <taxon>Pseudomonadati</taxon>
        <taxon>Calditrichota</taxon>
        <taxon>Calditrichia</taxon>
        <taxon>Calditrichales</taxon>
        <taxon>Calditrichaceae</taxon>
        <taxon>Caldithrix</taxon>
    </lineage>
</organism>
<keyword evidence="3" id="KW-0520">NAD</keyword>
<dbReference type="EMBL" id="DRLD01000178">
    <property type="protein sequence ID" value="HED10330.1"/>
    <property type="molecule type" value="Genomic_DNA"/>
</dbReference>
<dbReference type="Pfam" id="PF00389">
    <property type="entry name" value="2-Hacid_dh"/>
    <property type="match status" value="1"/>
</dbReference>
<dbReference type="AlphaFoldDB" id="A0A7V1LLS7"/>
<feature type="domain" description="D-isomer specific 2-hydroxyacid dehydrogenase catalytic" evidence="5">
    <location>
        <begin position="4"/>
        <end position="303"/>
    </location>
</feature>
<comment type="caution">
    <text evidence="7">The sequence shown here is derived from an EMBL/GenBank/DDBJ whole genome shotgun (WGS) entry which is preliminary data.</text>
</comment>
<dbReference type="InterPro" id="IPR036291">
    <property type="entry name" value="NAD(P)-bd_dom_sf"/>
</dbReference>
<name>A0A7V1LLS7_CALAY</name>
<dbReference type="SUPFAM" id="SSF51735">
    <property type="entry name" value="NAD(P)-binding Rossmann-fold domains"/>
    <property type="match status" value="1"/>
</dbReference>
<dbReference type="InterPro" id="IPR006139">
    <property type="entry name" value="D-isomer_2_OHA_DH_cat_dom"/>
</dbReference>
<dbReference type="InterPro" id="IPR006140">
    <property type="entry name" value="D-isomer_DH_NAD-bd"/>
</dbReference>
<dbReference type="SUPFAM" id="SSF52283">
    <property type="entry name" value="Formate/glycerate dehydrogenase catalytic domain-like"/>
    <property type="match status" value="1"/>
</dbReference>
<evidence type="ECO:0000259" key="6">
    <source>
        <dbReference type="Pfam" id="PF02826"/>
    </source>
</evidence>
<gene>
    <name evidence="7" type="ORF">ENJ10_06550</name>
</gene>
<comment type="similarity">
    <text evidence="1 4">Belongs to the D-isomer specific 2-hydroxyacid dehydrogenase family.</text>
</comment>
<protein>
    <submittedName>
        <fullName evidence="7">Hydroxyacid dehydrogenase</fullName>
    </submittedName>
</protein>
<dbReference type="Pfam" id="PF02826">
    <property type="entry name" value="2-Hacid_dh_C"/>
    <property type="match status" value="1"/>
</dbReference>
<sequence>MYRILVTDPLEESALKIFEEAPDVYFETRYGLSEDELIEKIKSFNAVLIRSATQISAKIIQSAENLKVIGRAGSGLDNVDVAAAEKKGIKVLNTPGTNAPAVAEMTIAYLFALARSLPRADHSMKKGLWEKKSFSGIELNERILGIIGCGTIGKSVARKARALGMHILVYNRSRVEMDDLTFDQVPLEELLKRSDFVSIHLALSENTRSLIGKKELALMKKEAYLINSSRGEIVDEGALLARLEEGLLAGAALDVFTNEPDYNKKLAAHEKVIATPHIGAATRESQQRVGVRIADLTLEFLRSKYIFL</sequence>
<keyword evidence="2 4" id="KW-0560">Oxidoreductase</keyword>
<evidence type="ECO:0000256" key="2">
    <source>
        <dbReference type="ARBA" id="ARBA00023002"/>
    </source>
</evidence>
<accession>A0A7V1LLS7</accession>
<evidence type="ECO:0000256" key="4">
    <source>
        <dbReference type="RuleBase" id="RU003719"/>
    </source>
</evidence>
<proteinExistence type="inferred from homology"/>
<evidence type="ECO:0000256" key="3">
    <source>
        <dbReference type="ARBA" id="ARBA00023027"/>
    </source>
</evidence>
<dbReference type="PANTHER" id="PTHR42789:SF1">
    <property type="entry name" value="D-ISOMER SPECIFIC 2-HYDROXYACID DEHYDROGENASE FAMILY PROTEIN (AFU_ORTHOLOGUE AFUA_6G10090)"/>
    <property type="match status" value="1"/>
</dbReference>
<dbReference type="FunFam" id="3.40.50.720:FF:000203">
    <property type="entry name" value="D-3-phosphoglycerate dehydrogenase (SerA)"/>
    <property type="match status" value="1"/>
</dbReference>
<dbReference type="GO" id="GO:0051287">
    <property type="term" value="F:NAD binding"/>
    <property type="evidence" value="ECO:0007669"/>
    <property type="project" value="InterPro"/>
</dbReference>
<dbReference type="PANTHER" id="PTHR42789">
    <property type="entry name" value="D-ISOMER SPECIFIC 2-HYDROXYACID DEHYDROGENASE FAMILY PROTEIN (AFU_ORTHOLOGUE AFUA_6G10090)"/>
    <property type="match status" value="1"/>
</dbReference>
<dbReference type="CDD" id="cd12173">
    <property type="entry name" value="PGDH_4"/>
    <property type="match status" value="1"/>
</dbReference>
<dbReference type="InterPro" id="IPR050857">
    <property type="entry name" value="D-2-hydroxyacid_DH"/>
</dbReference>
<evidence type="ECO:0000259" key="5">
    <source>
        <dbReference type="Pfam" id="PF00389"/>
    </source>
</evidence>
<dbReference type="Gene3D" id="3.40.50.720">
    <property type="entry name" value="NAD(P)-binding Rossmann-like Domain"/>
    <property type="match status" value="2"/>
</dbReference>
<evidence type="ECO:0000313" key="7">
    <source>
        <dbReference type="EMBL" id="HED10330.1"/>
    </source>
</evidence>
<evidence type="ECO:0000256" key="1">
    <source>
        <dbReference type="ARBA" id="ARBA00005854"/>
    </source>
</evidence>
<reference evidence="7" key="1">
    <citation type="journal article" date="2020" name="mSystems">
        <title>Genome- and Community-Level Interaction Insights into Carbon Utilization and Element Cycling Functions of Hydrothermarchaeota in Hydrothermal Sediment.</title>
        <authorList>
            <person name="Zhou Z."/>
            <person name="Liu Y."/>
            <person name="Xu W."/>
            <person name="Pan J."/>
            <person name="Luo Z.H."/>
            <person name="Li M."/>
        </authorList>
    </citation>
    <scope>NUCLEOTIDE SEQUENCE [LARGE SCALE GENOMIC DNA]</scope>
    <source>
        <strain evidence="7">HyVt-456</strain>
    </source>
</reference>
<dbReference type="Proteomes" id="UP000886005">
    <property type="component" value="Unassembled WGS sequence"/>
</dbReference>
<dbReference type="GO" id="GO:0016616">
    <property type="term" value="F:oxidoreductase activity, acting on the CH-OH group of donors, NAD or NADP as acceptor"/>
    <property type="evidence" value="ECO:0007669"/>
    <property type="project" value="InterPro"/>
</dbReference>